<keyword evidence="1" id="KW-0812">Transmembrane</keyword>
<feature type="transmembrane region" description="Helical" evidence="1">
    <location>
        <begin position="100"/>
        <end position="125"/>
    </location>
</feature>
<feature type="transmembrane region" description="Helical" evidence="1">
    <location>
        <begin position="145"/>
        <end position="166"/>
    </location>
</feature>
<evidence type="ECO:0000256" key="1">
    <source>
        <dbReference type="SAM" id="Phobius"/>
    </source>
</evidence>
<organism evidence="2 3">
    <name type="scientific">Spiroplasma apis B31</name>
    <dbReference type="NCBI Taxonomy" id="1276258"/>
    <lineage>
        <taxon>Bacteria</taxon>
        <taxon>Bacillati</taxon>
        <taxon>Mycoplasmatota</taxon>
        <taxon>Mollicutes</taxon>
        <taxon>Entomoplasmatales</taxon>
        <taxon>Spiroplasmataceae</taxon>
        <taxon>Spiroplasma</taxon>
    </lineage>
</organism>
<evidence type="ECO:0000313" key="3">
    <source>
        <dbReference type="Proteomes" id="UP000018550"/>
    </source>
</evidence>
<feature type="transmembrane region" description="Helical" evidence="1">
    <location>
        <begin position="178"/>
        <end position="202"/>
    </location>
</feature>
<dbReference type="PATRIC" id="fig|1276258.3.peg.642"/>
<protein>
    <submittedName>
        <fullName evidence="2">Uncharacterized protein</fullName>
    </submittedName>
</protein>
<keyword evidence="1" id="KW-1133">Transmembrane helix</keyword>
<dbReference type="EMBL" id="CP006682">
    <property type="protein sequence ID" value="AHB36475.1"/>
    <property type="molecule type" value="Genomic_DNA"/>
</dbReference>
<accession>V5RKY6</accession>
<dbReference type="KEGG" id="sapi:SAPIS_v1c06300"/>
<dbReference type="Proteomes" id="UP000018550">
    <property type="component" value="Chromosome"/>
</dbReference>
<dbReference type="HOGENOM" id="CLU_959448_0_0_14"/>
<dbReference type="STRING" id="1276258.SAPIS_v1c06300"/>
<feature type="transmembrane region" description="Helical" evidence="1">
    <location>
        <begin position="58"/>
        <end position="79"/>
    </location>
</feature>
<keyword evidence="1" id="KW-0472">Membrane</keyword>
<sequence>MKSKIKFTNLNRLLFLVTKILFKDPKIYVVSILIPMVLSFLLYWVWGKMIVNVIYTPQLFGFLSIGSIMVGFYLSLVVTEWKSTNFLKKIKGSGISSLDIMLVLFVNAIIFSFISIVFSASLAAITTRFIPMFPIDFSMLINATWYIWIFFLLSSFLMSIVSLMIFISISNISNNKYIILAINTAALFIIILLCDLTIIPYITSKIKFIAVLEYLNPLKYCVWIIYLITSYQFIDSFGIQQILSTNNISGLFVSFNNIYIPLFISVLVLISMCLYIKYKFSWGVKN</sequence>
<name>V5RKY6_SPIAP</name>
<feature type="transmembrane region" description="Helical" evidence="1">
    <location>
        <begin position="27"/>
        <end position="46"/>
    </location>
</feature>
<reference evidence="2 3" key="1">
    <citation type="journal article" date="2014" name="Genome Announc.">
        <title>Complete Genome Sequence of Spiroplasma apis B31T (ATCC 33834), a Bacterium Associated with May Disease of Honeybees (Apis mellifera).</title>
        <authorList>
            <person name="Ku C."/>
            <person name="Lo W.S."/>
            <person name="Chen L.L."/>
            <person name="Kuo C.H."/>
        </authorList>
    </citation>
    <scope>NUCLEOTIDE SEQUENCE [LARGE SCALE GENOMIC DNA]</scope>
    <source>
        <strain evidence="2">B31</strain>
    </source>
</reference>
<dbReference type="AlphaFoldDB" id="V5RKY6"/>
<keyword evidence="3" id="KW-1185">Reference proteome</keyword>
<feature type="transmembrane region" description="Helical" evidence="1">
    <location>
        <begin position="258"/>
        <end position="276"/>
    </location>
</feature>
<gene>
    <name evidence="2" type="ORF">SAPIS_v1c06300</name>
</gene>
<proteinExistence type="predicted"/>
<evidence type="ECO:0000313" key="2">
    <source>
        <dbReference type="EMBL" id="AHB36475.1"/>
    </source>
</evidence>